<dbReference type="OrthoDB" id="9806359at2"/>
<keyword evidence="4" id="KW-1185">Reference proteome</keyword>
<sequence length="460" mass="52535">MKLILLSGGSGKRLWPLSNESRSKQFLKILPYSDNELESMVQRLWRQLKANQLVDASFISTSKAQVDIIQSQLGTEVPLIIEPERRDTFPAIALASTYFYSTIGVSLDEVITVMPVDPFVENQFFDKVKDLEDVIAQSDKDIALIGVNPTYPSTKYGYIIPDKDKMDHEQLQTFIKVKAFKEKPSEDQAQRLIEQHALWNCGVFAFKLGYMIHQLEKRGMPAHYNELIQHYERLPKISFDYEIVEKAEQIVVIPYNGFWKDLGTWDTLTEDMETNIIGIGSMSEDCSNTHLINELDIPVIVVGASNLVVATSPDGILVSDKAKSHYVKEIVKDFDQRPMFEERRWGWYRVLDYKESVDGTKVLTKRLCVNAGKNISYQYHNKRSEVWVVVSGEGEFVLDGVMSNVKPGDVLNIPVGARHGIKAIKDLEIIEVQMGSQLVEQDIVRLFMSWEEMKKSIENE</sequence>
<dbReference type="RefSeq" id="WP_003349319.1">
    <property type="nucleotide sequence ID" value="NZ_ADWW01000004.1"/>
</dbReference>
<evidence type="ECO:0000313" key="4">
    <source>
        <dbReference type="Proteomes" id="UP000027602"/>
    </source>
</evidence>
<dbReference type="GO" id="GO:0009298">
    <property type="term" value="P:GDP-mannose biosynthetic process"/>
    <property type="evidence" value="ECO:0007669"/>
    <property type="project" value="TreeGrafter"/>
</dbReference>
<dbReference type="Proteomes" id="UP000027602">
    <property type="component" value="Chromosome"/>
</dbReference>
<protein>
    <submittedName>
        <fullName evidence="3">Mannose-6-phosphate isomerase</fullName>
    </submittedName>
</protein>
<feature type="domain" description="Nucleotidyl transferase" evidence="1">
    <location>
        <begin position="4"/>
        <end position="272"/>
    </location>
</feature>
<proteinExistence type="predicted"/>
<keyword evidence="3" id="KW-0413">Isomerase</keyword>
<dbReference type="Gene3D" id="3.90.550.10">
    <property type="entry name" value="Spore Coat Polysaccharide Biosynthesis Protein SpsA, Chain A"/>
    <property type="match status" value="1"/>
</dbReference>
<gene>
    <name evidence="3" type="ORF">BMMGA3_06990</name>
</gene>
<dbReference type="HOGENOM" id="CLU_035527_1_0_9"/>
<feature type="domain" description="Mannose-6-phosphate isomerase type II C-terminal" evidence="2">
    <location>
        <begin position="343"/>
        <end position="446"/>
    </location>
</feature>
<dbReference type="SUPFAM" id="SSF51182">
    <property type="entry name" value="RmlC-like cupins"/>
    <property type="match status" value="1"/>
</dbReference>
<dbReference type="GO" id="GO:0016853">
    <property type="term" value="F:isomerase activity"/>
    <property type="evidence" value="ECO:0007669"/>
    <property type="project" value="UniProtKB-KW"/>
</dbReference>
<dbReference type="Pfam" id="PF01050">
    <property type="entry name" value="MannoseP_isomer"/>
    <property type="match status" value="1"/>
</dbReference>
<dbReference type="KEGG" id="bmet:BMMGA3_06990"/>
<dbReference type="InterPro" id="IPR005835">
    <property type="entry name" value="NTP_transferase_dom"/>
</dbReference>
<dbReference type="AlphaFoldDB" id="I3DZU0"/>
<dbReference type="EMBL" id="CP007739">
    <property type="protein sequence ID" value="AIE59819.1"/>
    <property type="molecule type" value="Genomic_DNA"/>
</dbReference>
<dbReference type="InterPro" id="IPR051161">
    <property type="entry name" value="Mannose-6P_isomerase_type2"/>
</dbReference>
<evidence type="ECO:0000259" key="2">
    <source>
        <dbReference type="Pfam" id="PF01050"/>
    </source>
</evidence>
<reference evidence="3 4" key="1">
    <citation type="journal article" date="2015" name="BMC Genomics">
        <title>Transcriptome analysis of thermophilic methylotrophic Bacillus methanolicus MGA3 using RNA-sequencing provides detailed insights into its previously uncharted transcriptional landscape.</title>
        <authorList>
            <person name="Irla M."/>
            <person name="Neshat A."/>
            <person name="Brautaset T."/>
            <person name="Ruckert C."/>
            <person name="Kalinowski J."/>
            <person name="Wendisch V.F."/>
        </authorList>
    </citation>
    <scope>NUCLEOTIDE SEQUENCE [LARGE SCALE GENOMIC DNA]</scope>
    <source>
        <strain evidence="4">MGA3 / ATCC 53907</strain>
    </source>
</reference>
<accession>I3DZU0</accession>
<dbReference type="InterPro" id="IPR029044">
    <property type="entry name" value="Nucleotide-diphossugar_trans"/>
</dbReference>
<dbReference type="Pfam" id="PF00483">
    <property type="entry name" value="NTP_transferase"/>
    <property type="match status" value="1"/>
</dbReference>
<dbReference type="InterPro" id="IPR014710">
    <property type="entry name" value="RmlC-like_jellyroll"/>
</dbReference>
<dbReference type="PANTHER" id="PTHR46390">
    <property type="entry name" value="MANNOSE-1-PHOSPHATE GUANYLYLTRANSFERASE"/>
    <property type="match status" value="1"/>
</dbReference>
<organism evidence="3 4">
    <name type="scientific">Bacillus methanolicus (strain MGA3 / ATCC 53907)</name>
    <dbReference type="NCBI Taxonomy" id="796606"/>
    <lineage>
        <taxon>Bacteria</taxon>
        <taxon>Bacillati</taxon>
        <taxon>Bacillota</taxon>
        <taxon>Bacilli</taxon>
        <taxon>Bacillales</taxon>
        <taxon>Bacillaceae</taxon>
        <taxon>Bacillus</taxon>
    </lineage>
</organism>
<dbReference type="InterPro" id="IPR001538">
    <property type="entry name" value="Man6P_isomerase-2_C"/>
</dbReference>
<dbReference type="SUPFAM" id="SSF53448">
    <property type="entry name" value="Nucleotide-diphospho-sugar transferases"/>
    <property type="match status" value="1"/>
</dbReference>
<dbReference type="eggNOG" id="COG0662">
    <property type="taxonomic scope" value="Bacteria"/>
</dbReference>
<evidence type="ECO:0000313" key="3">
    <source>
        <dbReference type="EMBL" id="AIE59819.1"/>
    </source>
</evidence>
<dbReference type="Gene3D" id="2.60.120.10">
    <property type="entry name" value="Jelly Rolls"/>
    <property type="match status" value="1"/>
</dbReference>
<dbReference type="GO" id="GO:0005976">
    <property type="term" value="P:polysaccharide metabolic process"/>
    <property type="evidence" value="ECO:0007669"/>
    <property type="project" value="InterPro"/>
</dbReference>
<dbReference type="GO" id="GO:0004475">
    <property type="term" value="F:mannose-1-phosphate guanylyltransferase (GTP) activity"/>
    <property type="evidence" value="ECO:0007669"/>
    <property type="project" value="TreeGrafter"/>
</dbReference>
<evidence type="ECO:0000259" key="1">
    <source>
        <dbReference type="Pfam" id="PF00483"/>
    </source>
</evidence>
<dbReference type="eggNOG" id="COG0836">
    <property type="taxonomic scope" value="Bacteria"/>
</dbReference>
<dbReference type="STRING" id="796606.BMMGA3_06990"/>
<dbReference type="InterPro" id="IPR011051">
    <property type="entry name" value="RmlC_Cupin_sf"/>
</dbReference>
<name>I3DZU0_BACMM</name>
<dbReference type="PANTHER" id="PTHR46390:SF1">
    <property type="entry name" value="MANNOSE-1-PHOSPHATE GUANYLYLTRANSFERASE"/>
    <property type="match status" value="1"/>
</dbReference>
<dbReference type="CDD" id="cd02213">
    <property type="entry name" value="cupin_PMI_typeII_C"/>
    <property type="match status" value="1"/>
</dbReference>